<keyword evidence="1" id="KW-0472">Membrane</keyword>
<dbReference type="AlphaFoldDB" id="A0A9Q3UF15"/>
<sequence>MIQYNLYELILGLILLLLTLMSSTRSLSLPSFYVSFILLNPIFDFFTQVSLSMNVMLITFILEKWKEKEKESNVLNGIILKNKRLFPFSDNVVIVLSKSPYVFLYLKEGKVIKLRCSLKELMKVQPDLKKINRNTAISPDVKVAGEDSFLYKNHKITLSMILSWGNNPNKKDNP</sequence>
<accession>A0A9Q3UF15</accession>
<protein>
    <submittedName>
        <fullName evidence="2">Uncharacterized protein</fullName>
    </submittedName>
</protein>
<name>A0A9Q3UF15_VIBPH</name>
<evidence type="ECO:0000256" key="1">
    <source>
        <dbReference type="SAM" id="Phobius"/>
    </source>
</evidence>
<keyword evidence="1" id="KW-1133">Transmembrane helix</keyword>
<feature type="transmembrane region" description="Helical" evidence="1">
    <location>
        <begin position="38"/>
        <end position="62"/>
    </location>
</feature>
<dbReference type="Proteomes" id="UP000726777">
    <property type="component" value="Unassembled WGS sequence"/>
</dbReference>
<evidence type="ECO:0000313" key="3">
    <source>
        <dbReference type="Proteomes" id="UP000726777"/>
    </source>
</evidence>
<dbReference type="RefSeq" id="WP_228085883.1">
    <property type="nucleotide sequence ID" value="NZ_JACVHL010000027.1"/>
</dbReference>
<evidence type="ECO:0000313" key="2">
    <source>
        <dbReference type="EMBL" id="MCC3807534.1"/>
    </source>
</evidence>
<reference evidence="2" key="1">
    <citation type="submission" date="2020-09" db="EMBL/GenBank/DDBJ databases">
        <title>Genome sequence of Vibrio parahaemolyticus isolates.</title>
        <authorList>
            <person name="Hammerl J.A."/>
            <person name="Strauch E."/>
        </authorList>
    </citation>
    <scope>NUCLEOTIDE SEQUENCE</scope>
    <source>
        <strain evidence="2">17-VB00146</strain>
    </source>
</reference>
<proteinExistence type="predicted"/>
<comment type="caution">
    <text evidence="2">The sequence shown here is derived from an EMBL/GenBank/DDBJ whole genome shotgun (WGS) entry which is preliminary data.</text>
</comment>
<organism evidence="2 3">
    <name type="scientific">Vibrio parahaemolyticus</name>
    <dbReference type="NCBI Taxonomy" id="670"/>
    <lineage>
        <taxon>Bacteria</taxon>
        <taxon>Pseudomonadati</taxon>
        <taxon>Pseudomonadota</taxon>
        <taxon>Gammaproteobacteria</taxon>
        <taxon>Vibrionales</taxon>
        <taxon>Vibrionaceae</taxon>
        <taxon>Vibrio</taxon>
    </lineage>
</organism>
<keyword evidence="1" id="KW-0812">Transmembrane</keyword>
<gene>
    <name evidence="2" type="ORF">IB292_21175</name>
</gene>
<dbReference type="EMBL" id="JACVHL010000027">
    <property type="protein sequence ID" value="MCC3807534.1"/>
    <property type="molecule type" value="Genomic_DNA"/>
</dbReference>